<evidence type="ECO:0000313" key="2">
    <source>
        <dbReference type="WBParaSite" id="L893_g32177.t1"/>
    </source>
</evidence>
<reference evidence="2" key="1">
    <citation type="submission" date="2016-11" db="UniProtKB">
        <authorList>
            <consortium name="WormBaseParasite"/>
        </authorList>
    </citation>
    <scope>IDENTIFICATION</scope>
</reference>
<dbReference type="WBParaSite" id="L893_g32177.t1">
    <property type="protein sequence ID" value="L893_g32177.t1"/>
    <property type="gene ID" value="L893_g32177"/>
</dbReference>
<proteinExistence type="predicted"/>
<organism evidence="1 2">
    <name type="scientific">Steinernema glaseri</name>
    <dbReference type="NCBI Taxonomy" id="37863"/>
    <lineage>
        <taxon>Eukaryota</taxon>
        <taxon>Metazoa</taxon>
        <taxon>Ecdysozoa</taxon>
        <taxon>Nematoda</taxon>
        <taxon>Chromadorea</taxon>
        <taxon>Rhabditida</taxon>
        <taxon>Tylenchina</taxon>
        <taxon>Panagrolaimomorpha</taxon>
        <taxon>Strongyloidoidea</taxon>
        <taxon>Steinernematidae</taxon>
        <taxon>Steinernema</taxon>
    </lineage>
</organism>
<accession>A0A1I8A2D7</accession>
<evidence type="ECO:0000313" key="1">
    <source>
        <dbReference type="Proteomes" id="UP000095287"/>
    </source>
</evidence>
<sequence length="89" mass="10298">MWRSKAKSVRQSDLKSLSFLNELIKNTVIIQYTVRTLPTRSLARSSHVWTNKGFPIEMPINTFMTKLLRCQVHVNLPSINLPLTRADNM</sequence>
<keyword evidence="1" id="KW-1185">Reference proteome</keyword>
<name>A0A1I8A2D7_9BILA</name>
<dbReference type="Proteomes" id="UP000095287">
    <property type="component" value="Unplaced"/>
</dbReference>
<dbReference type="AlphaFoldDB" id="A0A1I8A2D7"/>
<protein>
    <submittedName>
        <fullName evidence="2">Ovule protein</fullName>
    </submittedName>
</protein>